<evidence type="ECO:0000256" key="1">
    <source>
        <dbReference type="SAM" id="MobiDB-lite"/>
    </source>
</evidence>
<dbReference type="PANTHER" id="PTHR40644">
    <property type="entry name" value="UPF0653 PROTEIN C607.02C"/>
    <property type="match status" value="1"/>
</dbReference>
<evidence type="ECO:0000313" key="2">
    <source>
        <dbReference type="EMBL" id="KAG8631989.1"/>
    </source>
</evidence>
<dbReference type="EMBL" id="JAESVG020000001">
    <property type="protein sequence ID" value="KAG8631989.1"/>
    <property type="molecule type" value="Genomic_DNA"/>
</dbReference>
<name>A0A8K0LBC1_9PEZI</name>
<feature type="compositionally biased region" description="Basic and acidic residues" evidence="1">
    <location>
        <begin position="271"/>
        <end position="284"/>
    </location>
</feature>
<proteinExistence type="predicted"/>
<feature type="compositionally biased region" description="Basic and acidic residues" evidence="1">
    <location>
        <begin position="170"/>
        <end position="180"/>
    </location>
</feature>
<feature type="region of interest" description="Disordered" evidence="1">
    <location>
        <begin position="21"/>
        <end position="180"/>
    </location>
</feature>
<gene>
    <name evidence="2" type="ORF">KVT40_001129</name>
</gene>
<organism evidence="2 3">
    <name type="scientific">Elsinoe batatas</name>
    <dbReference type="NCBI Taxonomy" id="2601811"/>
    <lineage>
        <taxon>Eukaryota</taxon>
        <taxon>Fungi</taxon>
        <taxon>Dikarya</taxon>
        <taxon>Ascomycota</taxon>
        <taxon>Pezizomycotina</taxon>
        <taxon>Dothideomycetes</taxon>
        <taxon>Dothideomycetidae</taxon>
        <taxon>Myriangiales</taxon>
        <taxon>Elsinoaceae</taxon>
        <taxon>Elsinoe</taxon>
    </lineage>
</organism>
<sequence length="340" mass="38602">MHTAFFYNPLAFHETSFLKTTMPHKHTRRPGTSSAKDFDLPPTTTARPLAVGKKSKGSTSEQKGKKRKRGNDDDTPREFKRLMELQKHMAMRKGANAGASTRPGGVEDMPRQKKTTGKGKPSAEEASVKLEDGEEDENKEDVKKLEKPKRSNGLDDPAWGQRGPMNKDIPALKEKSSRLQRKIEKKVATWRTEDERLRKKREDDMAKYREQEEERISALLEKSGMSSAAIEDPDLLKQLGLDDGADEVAEKEVLARRGKKKRKGKEEDDFAVLKEKRERPKGLHDVVQAPPELKKLKDRFGTKTAIGSGEGGLKRQADLQEARMEVIKRYREMMGRKKEI</sequence>
<evidence type="ECO:0000313" key="3">
    <source>
        <dbReference type="Proteomes" id="UP000809789"/>
    </source>
</evidence>
<feature type="compositionally biased region" description="Basic and acidic residues" evidence="1">
    <location>
        <begin position="70"/>
        <end position="87"/>
    </location>
</feature>
<keyword evidence="3" id="KW-1185">Reference proteome</keyword>
<dbReference type="PANTHER" id="PTHR40644:SF1">
    <property type="entry name" value="UPF0653 PROTEIN C607.02C"/>
    <property type="match status" value="1"/>
</dbReference>
<dbReference type="Proteomes" id="UP000809789">
    <property type="component" value="Unassembled WGS sequence"/>
</dbReference>
<feature type="compositionally biased region" description="Basic and acidic residues" evidence="1">
    <location>
        <begin position="140"/>
        <end position="153"/>
    </location>
</feature>
<dbReference type="AlphaFoldDB" id="A0A8K0LBC1"/>
<dbReference type="OrthoDB" id="5876637at2759"/>
<accession>A0A8K0LBC1</accession>
<feature type="compositionally biased region" description="Basic and acidic residues" evidence="1">
    <location>
        <begin position="121"/>
        <end position="131"/>
    </location>
</feature>
<comment type="caution">
    <text evidence="2">The sequence shown here is derived from an EMBL/GenBank/DDBJ whole genome shotgun (WGS) entry which is preliminary data.</text>
</comment>
<reference evidence="2" key="1">
    <citation type="submission" date="2021-07" db="EMBL/GenBank/DDBJ databases">
        <title>Elsinoe batatas strain:CRI-CJ2 Genome sequencing and assembly.</title>
        <authorList>
            <person name="Huang L."/>
        </authorList>
    </citation>
    <scope>NUCLEOTIDE SEQUENCE</scope>
    <source>
        <strain evidence="2">CRI-CJ2</strain>
    </source>
</reference>
<protein>
    <submittedName>
        <fullName evidence="2">Uncharacterized protein</fullName>
    </submittedName>
</protein>
<feature type="region of interest" description="Disordered" evidence="1">
    <location>
        <begin position="256"/>
        <end position="287"/>
    </location>
</feature>